<keyword evidence="4 9" id="KW-0132">Cell division</keyword>
<gene>
    <name evidence="11" type="primary">LOC112047997</name>
</gene>
<evidence type="ECO:0000256" key="8">
    <source>
        <dbReference type="ARBA" id="ARBA00023328"/>
    </source>
</evidence>
<keyword evidence="10" id="KW-1185">Reference proteome</keyword>
<evidence type="ECO:0000313" key="11">
    <source>
        <dbReference type="RefSeq" id="XP_052739693.1"/>
    </source>
</evidence>
<keyword evidence="7 9" id="KW-0131">Cell cycle</keyword>
<dbReference type="GeneID" id="112047997"/>
<comment type="function">
    <text evidence="9">Essential component of the mitotic checkpoint, which prevents cells from prematurely exiting mitosis. Required for the assembly of the dynein-dynactin and MAD1-MAD2 complexes onto kinetochores. Its function related to the spindle assembly machinery is proposed to depend on its association in the mitotic RZZ complex.</text>
</comment>
<dbReference type="PANTHER" id="PTHR15995:SF1">
    <property type="entry name" value="PROTEIN ZWILCH HOMOLOG"/>
    <property type="match status" value="1"/>
</dbReference>
<evidence type="ECO:0000256" key="3">
    <source>
        <dbReference type="ARBA" id="ARBA00022454"/>
    </source>
</evidence>
<accession>A0ABM3LKW4</accession>
<evidence type="ECO:0000256" key="6">
    <source>
        <dbReference type="ARBA" id="ARBA00022838"/>
    </source>
</evidence>
<keyword evidence="8 9" id="KW-0137">Centromere</keyword>
<reference evidence="11" key="1">
    <citation type="submission" date="2025-08" db="UniProtKB">
        <authorList>
            <consortium name="RefSeq"/>
        </authorList>
    </citation>
    <scope>IDENTIFICATION</scope>
</reference>
<evidence type="ECO:0000256" key="9">
    <source>
        <dbReference type="RuleBase" id="RU369076"/>
    </source>
</evidence>
<evidence type="ECO:0000256" key="2">
    <source>
        <dbReference type="ARBA" id="ARBA00009062"/>
    </source>
</evidence>
<proteinExistence type="inferred from homology"/>
<dbReference type="PANTHER" id="PTHR15995">
    <property type="entry name" value="PROTEIN ZWILCH HOMOLOG"/>
    <property type="match status" value="1"/>
</dbReference>
<evidence type="ECO:0000256" key="4">
    <source>
        <dbReference type="ARBA" id="ARBA00022618"/>
    </source>
</evidence>
<evidence type="ECO:0000256" key="7">
    <source>
        <dbReference type="ARBA" id="ARBA00023306"/>
    </source>
</evidence>
<keyword evidence="6 9" id="KW-0995">Kinetochore</keyword>
<evidence type="ECO:0000256" key="1">
    <source>
        <dbReference type="ARBA" id="ARBA00004629"/>
    </source>
</evidence>
<keyword evidence="3 9" id="KW-0158">Chromosome</keyword>
<evidence type="ECO:0000256" key="5">
    <source>
        <dbReference type="ARBA" id="ARBA00022776"/>
    </source>
</evidence>
<dbReference type="Pfam" id="PF09817">
    <property type="entry name" value="Zwilch"/>
    <property type="match status" value="1"/>
</dbReference>
<dbReference type="RefSeq" id="XP_052739693.1">
    <property type="nucleotide sequence ID" value="XM_052883733.1"/>
</dbReference>
<comment type="similarity">
    <text evidence="2 9">Belongs to the ZWILCH family.</text>
</comment>
<protein>
    <recommendedName>
        <fullName evidence="9">Protein zwilch</fullName>
    </recommendedName>
</protein>
<evidence type="ECO:0000313" key="10">
    <source>
        <dbReference type="Proteomes" id="UP001652582"/>
    </source>
</evidence>
<keyword evidence="5 9" id="KW-0498">Mitosis</keyword>
<dbReference type="Proteomes" id="UP001652582">
    <property type="component" value="Chromosome 10"/>
</dbReference>
<name>A0ABM3LKW4_BICAN</name>
<comment type="subcellular location">
    <subcellularLocation>
        <location evidence="1 9">Chromosome</location>
        <location evidence="1 9">Centromere</location>
        <location evidence="1 9">Kinetochore</location>
    </subcellularLocation>
</comment>
<sequence>MENLLQPIAEIYTKYVIEKQPSPSYVEIYSRENKEIAIVYAKAKQSNTTASHKENNDKKEELDLTGSPLKLDLSLHTILDDTLISDEPQLWRKEEALHTPIDVEQAREILNLYSQSCNTVSKEDSIPMWIVCKPAEAKELLFTIQSNEKEFARGVVTYEGSTLLEEVDVDNIVQDFASQEQISENLVTVSVDCKYSISGVSYSNLTVEEQLNAPHGGVTELYCEWSAKTLLIPFISCKVQLEQEVTIGHLASPCNAIWKSVTALHNINQLLVDMTAAGPNSINLETAILRNIIQGMKRPNNSKRLNNLLNETETYTYTAECPAGGCVCVTEDTSSLRQCMSAMSAQGSSNDFTYKLWDILRDCETAEELITILMQALKFISSGKIRPFIDVNNKSYLSKLVLKLSRGHSQTAKVLKNLRSSPPQALSLVAQVGVEKTMWEYTRVMSLLEHSFFIAGIWNTDARSHESIEQINQTIQDMTMGGDFTLNPFETIATTENSIRIDAESFCIDDPNELTVDDFASLKKHGLVSEKKDVNEVPLIADEIDISPWKNLLMKFAQVHVCLEHLYRAEMCLRVDFAQLKPIASKLLEHYASEKSPIKTVGQLMSEPAQKISLPIANNIVQDHLKKSAFWYRMELKKKPNCTEGLSRECRHIYVYSQQPVFPPQVWQHIEPPSEEVAEVTTVEELKYHCTKYVNLNNQVSRKLAFLEQRLHA</sequence>
<dbReference type="InterPro" id="IPR018630">
    <property type="entry name" value="Zwilch"/>
</dbReference>
<comment type="subunit">
    <text evidence="9">Component of the RZZ complex.</text>
</comment>
<organism evidence="10 11">
    <name type="scientific">Bicyclus anynana</name>
    <name type="common">Squinting bush brown butterfly</name>
    <dbReference type="NCBI Taxonomy" id="110368"/>
    <lineage>
        <taxon>Eukaryota</taxon>
        <taxon>Metazoa</taxon>
        <taxon>Ecdysozoa</taxon>
        <taxon>Arthropoda</taxon>
        <taxon>Hexapoda</taxon>
        <taxon>Insecta</taxon>
        <taxon>Pterygota</taxon>
        <taxon>Neoptera</taxon>
        <taxon>Endopterygota</taxon>
        <taxon>Lepidoptera</taxon>
        <taxon>Glossata</taxon>
        <taxon>Ditrysia</taxon>
        <taxon>Papilionoidea</taxon>
        <taxon>Nymphalidae</taxon>
        <taxon>Satyrinae</taxon>
        <taxon>Satyrini</taxon>
        <taxon>Mycalesina</taxon>
        <taxon>Bicyclus</taxon>
    </lineage>
</organism>
<dbReference type="Gene3D" id="1.10.287.1880">
    <property type="match status" value="1"/>
</dbReference>